<dbReference type="InterPro" id="IPR036282">
    <property type="entry name" value="Glutathione-S-Trfase_C_sf"/>
</dbReference>
<organism evidence="2 3">
    <name type="scientific">Thiohalospira halophila DSM 15071</name>
    <dbReference type="NCBI Taxonomy" id="1123397"/>
    <lineage>
        <taxon>Bacteria</taxon>
        <taxon>Pseudomonadati</taxon>
        <taxon>Pseudomonadota</taxon>
        <taxon>Gammaproteobacteria</taxon>
        <taxon>Thiohalospirales</taxon>
        <taxon>Thiohalospiraceae</taxon>
        <taxon>Thiohalospira</taxon>
    </lineage>
</organism>
<reference evidence="2 3" key="1">
    <citation type="submission" date="2016-10" db="EMBL/GenBank/DDBJ databases">
        <authorList>
            <person name="de Groot N.N."/>
        </authorList>
    </citation>
    <scope>NUCLEOTIDE SEQUENCE [LARGE SCALE GENOMIC DNA]</scope>
    <source>
        <strain evidence="2 3">HL3</strain>
    </source>
</reference>
<evidence type="ECO:0000313" key="3">
    <source>
        <dbReference type="Proteomes" id="UP000198611"/>
    </source>
</evidence>
<keyword evidence="3" id="KW-1185">Reference proteome</keyword>
<dbReference type="RefSeq" id="WP_093428278.1">
    <property type="nucleotide sequence ID" value="NZ_FOMJ01000005.1"/>
</dbReference>
<dbReference type="Gene3D" id="3.40.30.10">
    <property type="entry name" value="Glutaredoxin"/>
    <property type="match status" value="1"/>
</dbReference>
<dbReference type="SUPFAM" id="SSF47616">
    <property type="entry name" value="GST C-terminal domain-like"/>
    <property type="match status" value="1"/>
</dbReference>
<dbReference type="EMBL" id="FOMJ01000005">
    <property type="protein sequence ID" value="SFD43522.1"/>
    <property type="molecule type" value="Genomic_DNA"/>
</dbReference>
<dbReference type="SUPFAM" id="SSF52833">
    <property type="entry name" value="Thioredoxin-like"/>
    <property type="match status" value="1"/>
</dbReference>
<name>A0A1I1SB31_9GAMM</name>
<dbReference type="Proteomes" id="UP000198611">
    <property type="component" value="Unassembled WGS sequence"/>
</dbReference>
<dbReference type="AlphaFoldDB" id="A0A1I1SB31"/>
<dbReference type="InterPro" id="IPR036249">
    <property type="entry name" value="Thioredoxin-like_sf"/>
</dbReference>
<dbReference type="InterPro" id="IPR004045">
    <property type="entry name" value="Glutathione_S-Trfase_N"/>
</dbReference>
<proteinExistence type="predicted"/>
<gene>
    <name evidence="2" type="ORF">SAMN05660831_01633</name>
</gene>
<evidence type="ECO:0000313" key="2">
    <source>
        <dbReference type="EMBL" id="SFD43522.1"/>
    </source>
</evidence>
<evidence type="ECO:0000259" key="1">
    <source>
        <dbReference type="Pfam" id="PF13409"/>
    </source>
</evidence>
<accession>A0A1I1SB31</accession>
<dbReference type="OrthoDB" id="5291571at2"/>
<dbReference type="CDD" id="cd00570">
    <property type="entry name" value="GST_N_family"/>
    <property type="match status" value="1"/>
</dbReference>
<dbReference type="Pfam" id="PF13409">
    <property type="entry name" value="GST_N_2"/>
    <property type="match status" value="1"/>
</dbReference>
<dbReference type="STRING" id="1123397.SAMN05660831_01633"/>
<feature type="domain" description="GST N-terminal" evidence="1">
    <location>
        <begin position="13"/>
        <end position="63"/>
    </location>
</feature>
<sequence length="224" mass="24331">MITAYHQWAVPESQRLRLALAAKGVDFEAVAVAPDDDATFFDLGIARTLPVLVDDAGAVHTDFPTTLFELDGIVGGEPLVEGAIDRGARDALLDWREQADPLLQRLYAPVVPAFRGVGDDEAAFEAWKREAEHRFGMGLEALANDRYAAYEQFATLSRLPELGKYLEQRRFYTGTLSVADCLLAADLAPLQQLDGVSLPVSIMYYIQRVEAACGAATADGLLAA</sequence>
<protein>
    <submittedName>
        <fullName evidence="2">Glutaredoxin 2</fullName>
    </submittedName>
</protein>
<dbReference type="Gene3D" id="1.20.1050.10">
    <property type="match status" value="1"/>
</dbReference>